<feature type="active site" description="Proton acceptor" evidence="12">
    <location>
        <position position="242"/>
    </location>
</feature>
<dbReference type="InterPro" id="IPR002139">
    <property type="entry name" value="Ribo/fructo_kinase"/>
</dbReference>
<evidence type="ECO:0000259" key="13">
    <source>
        <dbReference type="Pfam" id="PF00294"/>
    </source>
</evidence>
<feature type="binding site" evidence="12">
    <location>
        <position position="277"/>
    </location>
    <ligand>
        <name>K(+)</name>
        <dbReference type="ChEBI" id="CHEBI:29103"/>
    </ligand>
</feature>
<dbReference type="InterPro" id="IPR002173">
    <property type="entry name" value="Carboh/pur_kinase_PfkB_CS"/>
</dbReference>
<keyword evidence="15" id="KW-1185">Reference proteome</keyword>
<feature type="binding site" evidence="12">
    <location>
        <position position="183"/>
    </location>
    <ligand>
        <name>ATP</name>
        <dbReference type="ChEBI" id="CHEBI:30616"/>
    </ligand>
</feature>
<protein>
    <recommendedName>
        <fullName evidence="3 12">Ribokinase</fullName>
        <shortName evidence="12">RK</shortName>
        <ecNumber evidence="2 12">2.7.1.15</ecNumber>
    </recommendedName>
</protein>
<feature type="binding site" evidence="12">
    <location>
        <begin position="241"/>
        <end position="242"/>
    </location>
    <ligand>
        <name>ATP</name>
        <dbReference type="ChEBI" id="CHEBI:30616"/>
    </ligand>
</feature>
<gene>
    <name evidence="12" type="primary">rbsK</name>
    <name evidence="14" type="ORF">RT41_GL000301</name>
</gene>
<comment type="function">
    <text evidence="12">Catalyzes the phosphorylation of ribose at O-5 in a reaction requiring ATP and magnesium. The resulting D-ribose-5-phosphate can then be used either for sythesis of nucleotides, histidine, and tryptophan, or as a component of the pentose phosphate pathway.</text>
</comment>
<sequence>MKKITVVGSISMDLVTTTNRVPNSGETVFGEQFAMVPGGKGANQAVAMARLVPDLIEMIGAVGADSFGEEIRKNFTHNHVLIEHVGTVPQTTGIAQITLFDEDNRIIIIPGANDAVSSERFDSEWDVIADSALVVLQNEIPHQTNLAVAQYAKENGVKVLYNPAPARPTDMEMIEYVDYFTPNEHECSELFPDATLEETLTKYPNKLLVTLGVKGVTFHDGKAIQLIPAIKAKVADTTGAGDTWNGAFAIGITQGLSIKEATKFAILASHLSVQKFGAQGGMPTLSEMKGHEKYEKTWNIK</sequence>
<feature type="binding site" evidence="12">
    <location>
        <begin position="210"/>
        <end position="215"/>
    </location>
    <ligand>
        <name>ATP</name>
        <dbReference type="ChEBI" id="CHEBI:30616"/>
    </ligand>
</feature>
<proteinExistence type="inferred from homology"/>
<dbReference type="AlphaFoldDB" id="A0A2A5RQ21"/>
<name>A0A2A5RQ21_9LACT</name>
<evidence type="ECO:0000256" key="9">
    <source>
        <dbReference type="ARBA" id="ARBA00022842"/>
    </source>
</evidence>
<feature type="binding site" evidence="12">
    <location>
        <position position="275"/>
    </location>
    <ligand>
        <name>K(+)</name>
        <dbReference type="ChEBI" id="CHEBI:29103"/>
    </ligand>
</feature>
<dbReference type="PANTHER" id="PTHR10584">
    <property type="entry name" value="SUGAR KINASE"/>
    <property type="match status" value="1"/>
</dbReference>
<evidence type="ECO:0000313" key="14">
    <source>
        <dbReference type="EMBL" id="PCS01537.1"/>
    </source>
</evidence>
<feature type="binding site" evidence="12">
    <location>
        <position position="238"/>
    </location>
    <ligand>
        <name>K(+)</name>
        <dbReference type="ChEBI" id="CHEBI:29103"/>
    </ligand>
</feature>
<dbReference type="STRING" id="1291764.GCA_001311235_00134"/>
<comment type="cofactor">
    <cofactor evidence="12">
        <name>Mg(2+)</name>
        <dbReference type="ChEBI" id="CHEBI:18420"/>
    </cofactor>
    <text evidence="12">Requires a divalent cation, most likely magnesium in vivo, as an electrophilic catalyst to aid phosphoryl group transfer. It is the chelate of the metal and the nucleotide that is the actual substrate.</text>
</comment>
<dbReference type="GO" id="GO:0004747">
    <property type="term" value="F:ribokinase activity"/>
    <property type="evidence" value="ECO:0007669"/>
    <property type="project" value="UniProtKB-UniRule"/>
</dbReference>
<evidence type="ECO:0000256" key="12">
    <source>
        <dbReference type="HAMAP-Rule" id="MF_01987"/>
    </source>
</evidence>
<keyword evidence="6 12" id="KW-0547">Nucleotide-binding</keyword>
<comment type="subunit">
    <text evidence="12">Homodimer.</text>
</comment>
<dbReference type="EC" id="2.7.1.15" evidence="2 12"/>
<dbReference type="PROSITE" id="PS00584">
    <property type="entry name" value="PFKB_KINASES_2"/>
    <property type="match status" value="1"/>
</dbReference>
<comment type="caution">
    <text evidence="14">The sequence shown here is derived from an EMBL/GenBank/DDBJ whole genome shotgun (WGS) entry which is preliminary data.</text>
</comment>
<dbReference type="PRINTS" id="PR00990">
    <property type="entry name" value="RIBOKINASE"/>
</dbReference>
<evidence type="ECO:0000256" key="11">
    <source>
        <dbReference type="ARBA" id="ARBA00023277"/>
    </source>
</evidence>
<keyword evidence="8 12" id="KW-0067">ATP-binding</keyword>
<dbReference type="GO" id="GO:0005524">
    <property type="term" value="F:ATP binding"/>
    <property type="evidence" value="ECO:0007669"/>
    <property type="project" value="UniProtKB-UniRule"/>
</dbReference>
<evidence type="ECO:0000256" key="5">
    <source>
        <dbReference type="ARBA" id="ARBA00022723"/>
    </source>
</evidence>
<comment type="caution">
    <text evidence="12">Lacks conserved residue(s) required for the propagation of feature annotation.</text>
</comment>
<feature type="binding site" evidence="12">
    <location>
        <position position="242"/>
    </location>
    <ligand>
        <name>substrate</name>
    </ligand>
</feature>
<keyword evidence="9 12" id="KW-0460">Magnesium</keyword>
<evidence type="ECO:0000256" key="4">
    <source>
        <dbReference type="ARBA" id="ARBA00022679"/>
    </source>
</evidence>
<feature type="binding site" evidence="12">
    <location>
        <begin position="11"/>
        <end position="13"/>
    </location>
    <ligand>
        <name>substrate</name>
    </ligand>
</feature>
<accession>A0A2A5RQ21</accession>
<dbReference type="EMBL" id="JXJU01000001">
    <property type="protein sequence ID" value="PCS01537.1"/>
    <property type="molecule type" value="Genomic_DNA"/>
</dbReference>
<dbReference type="InterPro" id="IPR011877">
    <property type="entry name" value="Ribokinase"/>
</dbReference>
<dbReference type="GO" id="GO:0005829">
    <property type="term" value="C:cytosol"/>
    <property type="evidence" value="ECO:0007669"/>
    <property type="project" value="TreeGrafter"/>
</dbReference>
<dbReference type="Pfam" id="PF00294">
    <property type="entry name" value="PfkB"/>
    <property type="match status" value="1"/>
</dbReference>
<keyword evidence="12" id="KW-0963">Cytoplasm</keyword>
<dbReference type="UniPathway" id="UPA00916">
    <property type="reaction ID" value="UER00889"/>
</dbReference>
<comment type="pathway">
    <text evidence="12">Carbohydrate metabolism; D-ribose degradation; D-ribose 5-phosphate from beta-D-ribopyranose: step 2/2.</text>
</comment>
<feature type="binding site" evidence="12">
    <location>
        <position position="272"/>
    </location>
    <ligand>
        <name>K(+)</name>
        <dbReference type="ChEBI" id="CHEBI:29103"/>
    </ligand>
</feature>
<evidence type="ECO:0000256" key="1">
    <source>
        <dbReference type="ARBA" id="ARBA00005380"/>
    </source>
</evidence>
<dbReference type="RefSeq" id="WP_096816957.1">
    <property type="nucleotide sequence ID" value="NZ_JXJU01000001.1"/>
</dbReference>
<comment type="subcellular location">
    <subcellularLocation>
        <location evidence="12">Cytoplasm</location>
    </subcellularLocation>
</comment>
<dbReference type="PANTHER" id="PTHR10584:SF166">
    <property type="entry name" value="RIBOKINASE"/>
    <property type="match status" value="1"/>
</dbReference>
<feature type="domain" description="Carbohydrate kinase PfkB" evidence="13">
    <location>
        <begin position="1"/>
        <end position="284"/>
    </location>
</feature>
<reference evidence="14 15" key="1">
    <citation type="submission" date="2014-12" db="EMBL/GenBank/DDBJ databases">
        <title>Draft genome sequences of 10 type strains of Lactococcus.</title>
        <authorList>
            <person name="Sun Z."/>
            <person name="Zhong Z."/>
            <person name="Liu W."/>
            <person name="Zhang W."/>
            <person name="Zhang H."/>
        </authorList>
    </citation>
    <scope>NUCLEOTIDE SEQUENCE [LARGE SCALE GENOMIC DNA]</scope>
    <source>
        <strain evidence="14 15">JCM 16395</strain>
    </source>
</reference>
<dbReference type="GO" id="GO:0019303">
    <property type="term" value="P:D-ribose catabolic process"/>
    <property type="evidence" value="ECO:0007669"/>
    <property type="project" value="UniProtKB-UniRule"/>
</dbReference>
<evidence type="ECO:0000256" key="8">
    <source>
        <dbReference type="ARBA" id="ARBA00022840"/>
    </source>
</evidence>
<dbReference type="Gene3D" id="3.40.1190.20">
    <property type="match status" value="1"/>
</dbReference>
<dbReference type="HAMAP" id="MF_01987">
    <property type="entry name" value="Ribokinase"/>
    <property type="match status" value="1"/>
</dbReference>
<keyword evidence="4 12" id="KW-0808">Transferase</keyword>
<comment type="activity regulation">
    <text evidence="12">Activated by a monovalent cation that binds near, but not in, the active site. The most likely occupant of the site in vivo is potassium. Ion binding induces a conformational change that may alter substrate affinity.</text>
</comment>
<keyword evidence="11 12" id="KW-0119">Carbohydrate metabolism</keyword>
<dbReference type="InterPro" id="IPR029056">
    <property type="entry name" value="Ribokinase-like"/>
</dbReference>
<comment type="similarity">
    <text evidence="1">Belongs to the carbohydrate kinase pfkB family.</text>
</comment>
<evidence type="ECO:0000256" key="2">
    <source>
        <dbReference type="ARBA" id="ARBA00012035"/>
    </source>
</evidence>
<dbReference type="InterPro" id="IPR011611">
    <property type="entry name" value="PfkB_dom"/>
</dbReference>
<feature type="binding site" evidence="12">
    <location>
        <position position="139"/>
    </location>
    <ligand>
        <name>substrate</name>
    </ligand>
</feature>
<dbReference type="OrthoDB" id="9775849at2"/>
<dbReference type="NCBIfam" id="TIGR02152">
    <property type="entry name" value="D_ribokin_bact"/>
    <property type="match status" value="1"/>
</dbReference>
<evidence type="ECO:0000256" key="3">
    <source>
        <dbReference type="ARBA" id="ARBA00016943"/>
    </source>
</evidence>
<comment type="similarity">
    <text evidence="12">Belongs to the carbohydrate kinase PfkB family. Ribokinase subfamily.</text>
</comment>
<evidence type="ECO:0000256" key="7">
    <source>
        <dbReference type="ARBA" id="ARBA00022777"/>
    </source>
</evidence>
<evidence type="ECO:0000256" key="6">
    <source>
        <dbReference type="ARBA" id="ARBA00022741"/>
    </source>
</evidence>
<dbReference type="Proteomes" id="UP000218181">
    <property type="component" value="Unassembled WGS sequence"/>
</dbReference>
<feature type="binding site" evidence="12">
    <location>
        <position position="236"/>
    </location>
    <ligand>
        <name>K(+)</name>
        <dbReference type="ChEBI" id="CHEBI:29103"/>
    </ligand>
</feature>
<comment type="catalytic activity">
    <reaction evidence="12">
        <text>D-ribose + ATP = D-ribose 5-phosphate + ADP + H(+)</text>
        <dbReference type="Rhea" id="RHEA:13697"/>
        <dbReference type="ChEBI" id="CHEBI:15378"/>
        <dbReference type="ChEBI" id="CHEBI:30616"/>
        <dbReference type="ChEBI" id="CHEBI:47013"/>
        <dbReference type="ChEBI" id="CHEBI:78346"/>
        <dbReference type="ChEBI" id="CHEBI:456216"/>
        <dbReference type="EC" id="2.7.1.15"/>
    </reaction>
</comment>
<dbReference type="SUPFAM" id="SSF53613">
    <property type="entry name" value="Ribokinase-like"/>
    <property type="match status" value="1"/>
</dbReference>
<organism evidence="14 15">
    <name type="scientific">Lactococcus fujiensis JCM 16395</name>
    <dbReference type="NCBI Taxonomy" id="1291764"/>
    <lineage>
        <taxon>Bacteria</taxon>
        <taxon>Bacillati</taxon>
        <taxon>Bacillota</taxon>
        <taxon>Bacilli</taxon>
        <taxon>Lactobacillales</taxon>
        <taxon>Streptococcaceae</taxon>
        <taxon>Lactococcus</taxon>
    </lineage>
</organism>
<dbReference type="GO" id="GO:0046872">
    <property type="term" value="F:metal ion binding"/>
    <property type="evidence" value="ECO:0007669"/>
    <property type="project" value="UniProtKB-KW"/>
</dbReference>
<keyword evidence="5 12" id="KW-0479">Metal-binding</keyword>
<keyword evidence="10 12" id="KW-0630">Potassium</keyword>
<keyword evidence="7 12" id="KW-0418">Kinase</keyword>
<feature type="binding site" evidence="12">
    <location>
        <begin position="39"/>
        <end position="43"/>
    </location>
    <ligand>
        <name>substrate</name>
    </ligand>
</feature>
<dbReference type="CDD" id="cd01174">
    <property type="entry name" value="ribokinase"/>
    <property type="match status" value="1"/>
</dbReference>
<evidence type="ECO:0000313" key="15">
    <source>
        <dbReference type="Proteomes" id="UP000218181"/>
    </source>
</evidence>
<evidence type="ECO:0000256" key="10">
    <source>
        <dbReference type="ARBA" id="ARBA00022958"/>
    </source>
</evidence>